<accession>A0A058ZXP3</accession>
<proteinExistence type="predicted"/>
<gene>
    <name evidence="1" type="ORF">EUGRSUZ_K00117</name>
</gene>
<dbReference type="Gramene" id="KCW46229">
    <property type="protein sequence ID" value="KCW46229"/>
    <property type="gene ID" value="EUGRSUZ_K00117"/>
</dbReference>
<evidence type="ECO:0000313" key="1">
    <source>
        <dbReference type="EMBL" id="KCW46229.1"/>
    </source>
</evidence>
<organism evidence="1">
    <name type="scientific">Eucalyptus grandis</name>
    <name type="common">Flooded gum</name>
    <dbReference type="NCBI Taxonomy" id="71139"/>
    <lineage>
        <taxon>Eukaryota</taxon>
        <taxon>Viridiplantae</taxon>
        <taxon>Streptophyta</taxon>
        <taxon>Embryophyta</taxon>
        <taxon>Tracheophyta</taxon>
        <taxon>Spermatophyta</taxon>
        <taxon>Magnoliopsida</taxon>
        <taxon>eudicotyledons</taxon>
        <taxon>Gunneridae</taxon>
        <taxon>Pentapetalae</taxon>
        <taxon>rosids</taxon>
        <taxon>malvids</taxon>
        <taxon>Myrtales</taxon>
        <taxon>Myrtaceae</taxon>
        <taxon>Myrtoideae</taxon>
        <taxon>Eucalypteae</taxon>
        <taxon>Eucalyptus</taxon>
    </lineage>
</organism>
<reference evidence="1" key="1">
    <citation type="submission" date="2013-07" db="EMBL/GenBank/DDBJ databases">
        <title>The genome of Eucalyptus grandis.</title>
        <authorList>
            <person name="Schmutz J."/>
            <person name="Hayes R."/>
            <person name="Myburg A."/>
            <person name="Tuskan G."/>
            <person name="Grattapaglia D."/>
            <person name="Rokhsar D.S."/>
        </authorList>
    </citation>
    <scope>NUCLEOTIDE SEQUENCE</scope>
    <source>
        <tissue evidence="1">Leaf extractions</tissue>
    </source>
</reference>
<dbReference type="InParanoid" id="A0A058ZXP3"/>
<protein>
    <submittedName>
        <fullName evidence="1">Uncharacterized protein</fullName>
    </submittedName>
</protein>
<sequence length="78" mass="9067">MLHAWALPVMHLDTLRESSEDCGSSKIVSAEYRKKIQERCNWVSPTEIEFWGCEKLGNQMHRWLQLSILFPMNALSGM</sequence>
<dbReference type="EMBL" id="KK198763">
    <property type="protein sequence ID" value="KCW46229.1"/>
    <property type="molecule type" value="Genomic_DNA"/>
</dbReference>
<dbReference type="AlphaFoldDB" id="A0A058ZXP3"/>
<name>A0A058ZXP3_EUCGR</name>